<protein>
    <submittedName>
        <fullName evidence="1">Uncharacterized protein</fullName>
    </submittedName>
</protein>
<proteinExistence type="predicted"/>
<keyword evidence="2" id="KW-1185">Reference proteome</keyword>
<organism evidence="1 2">
    <name type="scientific">Champsocephalus esox</name>
    <name type="common">pike icefish</name>
    <dbReference type="NCBI Taxonomy" id="159716"/>
    <lineage>
        <taxon>Eukaryota</taxon>
        <taxon>Metazoa</taxon>
        <taxon>Chordata</taxon>
        <taxon>Craniata</taxon>
        <taxon>Vertebrata</taxon>
        <taxon>Euteleostomi</taxon>
        <taxon>Actinopterygii</taxon>
        <taxon>Neopterygii</taxon>
        <taxon>Teleostei</taxon>
        <taxon>Neoteleostei</taxon>
        <taxon>Acanthomorphata</taxon>
        <taxon>Eupercaria</taxon>
        <taxon>Perciformes</taxon>
        <taxon>Notothenioidei</taxon>
        <taxon>Channichthyidae</taxon>
        <taxon>Champsocephalus</taxon>
    </lineage>
</organism>
<dbReference type="EMBL" id="JAULUE010002050">
    <property type="protein sequence ID" value="KAK5904614.1"/>
    <property type="molecule type" value="Genomic_DNA"/>
</dbReference>
<accession>A0AAN8H9L6</accession>
<reference evidence="1 2" key="1">
    <citation type="journal article" date="2023" name="Mol. Biol. Evol.">
        <title>Genomics of Secondarily Temperate Adaptation in the Only Non-Antarctic Icefish.</title>
        <authorList>
            <person name="Rivera-Colon A.G."/>
            <person name="Rayamajhi N."/>
            <person name="Minhas B.F."/>
            <person name="Madrigal G."/>
            <person name="Bilyk K.T."/>
            <person name="Yoon V."/>
            <person name="Hune M."/>
            <person name="Gregory S."/>
            <person name="Cheng C.H.C."/>
            <person name="Catchen J.M."/>
        </authorList>
    </citation>
    <scope>NUCLEOTIDE SEQUENCE [LARGE SCALE GENOMIC DNA]</scope>
    <source>
        <strain evidence="1">JC2023a</strain>
    </source>
</reference>
<gene>
    <name evidence="1" type="ORF">CesoFtcFv8_006156</name>
</gene>
<evidence type="ECO:0000313" key="1">
    <source>
        <dbReference type="EMBL" id="KAK5904614.1"/>
    </source>
</evidence>
<comment type="caution">
    <text evidence="1">The sequence shown here is derived from an EMBL/GenBank/DDBJ whole genome shotgun (WGS) entry which is preliminary data.</text>
</comment>
<name>A0AAN8H9L6_9TELE</name>
<dbReference type="AlphaFoldDB" id="A0AAN8H9L6"/>
<sequence length="69" mass="7645">MEVFPAVLTLDSVPQTEQTGSVAAIQVSSCPLGNTFSYKNSACSFWDYLIMLLFGQSCKDTVRFQCKQI</sequence>
<dbReference type="Proteomes" id="UP001335648">
    <property type="component" value="Unassembled WGS sequence"/>
</dbReference>
<evidence type="ECO:0000313" key="2">
    <source>
        <dbReference type="Proteomes" id="UP001335648"/>
    </source>
</evidence>